<dbReference type="AlphaFoldDB" id="A0A6H5GI03"/>
<name>A0A6H5GI03_9HEMI</name>
<protein>
    <submittedName>
        <fullName evidence="2">Uncharacterized protein</fullName>
    </submittedName>
</protein>
<sequence length="216" mass="23772">MSLRLNLIISTSSSSRLSSNGYVLSQINTRTKNPFIMQNPPSPRAHLEASQIRAVHSQTTQAIFAYFHQLADNVMCPDRGQIFHRKYIHTSKYWKNLNGSSRMQHMGCAHVGWLYQNFTHPARPRNLGGKSRRKLSGPWRDGDVRRTYPTASSSGVGAAAASAPQGVTNSTRTSPSSSRPSASRGPPTTEDLLPVLEASSGPRSRRAPLTTRSPFN</sequence>
<evidence type="ECO:0000313" key="2">
    <source>
        <dbReference type="EMBL" id="CAB0003463.1"/>
    </source>
</evidence>
<keyword evidence="3" id="KW-1185">Reference proteome</keyword>
<feature type="region of interest" description="Disordered" evidence="1">
    <location>
        <begin position="121"/>
        <end position="216"/>
    </location>
</feature>
<dbReference type="Proteomes" id="UP000479000">
    <property type="component" value="Unassembled WGS sequence"/>
</dbReference>
<organism evidence="2 3">
    <name type="scientific">Nesidiocoris tenuis</name>
    <dbReference type="NCBI Taxonomy" id="355587"/>
    <lineage>
        <taxon>Eukaryota</taxon>
        <taxon>Metazoa</taxon>
        <taxon>Ecdysozoa</taxon>
        <taxon>Arthropoda</taxon>
        <taxon>Hexapoda</taxon>
        <taxon>Insecta</taxon>
        <taxon>Pterygota</taxon>
        <taxon>Neoptera</taxon>
        <taxon>Paraneoptera</taxon>
        <taxon>Hemiptera</taxon>
        <taxon>Heteroptera</taxon>
        <taxon>Panheteroptera</taxon>
        <taxon>Cimicomorpha</taxon>
        <taxon>Miridae</taxon>
        <taxon>Dicyphina</taxon>
        <taxon>Nesidiocoris</taxon>
    </lineage>
</organism>
<evidence type="ECO:0000313" key="3">
    <source>
        <dbReference type="Proteomes" id="UP000479000"/>
    </source>
</evidence>
<evidence type="ECO:0000256" key="1">
    <source>
        <dbReference type="SAM" id="MobiDB-lite"/>
    </source>
</evidence>
<feature type="compositionally biased region" description="Low complexity" evidence="1">
    <location>
        <begin position="170"/>
        <end position="189"/>
    </location>
</feature>
<dbReference type="EMBL" id="CADCXU010013499">
    <property type="protein sequence ID" value="CAB0003463.1"/>
    <property type="molecule type" value="Genomic_DNA"/>
</dbReference>
<feature type="compositionally biased region" description="Low complexity" evidence="1">
    <location>
        <begin position="151"/>
        <end position="163"/>
    </location>
</feature>
<accession>A0A6H5GI03</accession>
<proteinExistence type="predicted"/>
<reference evidence="2 3" key="1">
    <citation type="submission" date="2020-02" db="EMBL/GenBank/DDBJ databases">
        <authorList>
            <person name="Ferguson B K."/>
        </authorList>
    </citation>
    <scope>NUCLEOTIDE SEQUENCE [LARGE SCALE GENOMIC DNA]</scope>
</reference>
<gene>
    <name evidence="2" type="ORF">NTEN_LOCUS8991</name>
</gene>